<keyword evidence="4" id="KW-1003">Cell membrane</keyword>
<accession>A0A4Q0SZ06</accession>
<dbReference type="GO" id="GO:0055085">
    <property type="term" value="P:transmembrane transport"/>
    <property type="evidence" value="ECO:0007669"/>
    <property type="project" value="InterPro"/>
</dbReference>
<evidence type="ECO:0000256" key="9">
    <source>
        <dbReference type="ARBA" id="ARBA00023136"/>
    </source>
</evidence>
<evidence type="ECO:0000256" key="4">
    <source>
        <dbReference type="ARBA" id="ARBA00022475"/>
    </source>
</evidence>
<dbReference type="SUPFAM" id="SSF74653">
    <property type="entry name" value="TolA/TonB C-terminal domain"/>
    <property type="match status" value="1"/>
</dbReference>
<reference evidence="13 14" key="1">
    <citation type="submission" date="2018-11" db="EMBL/GenBank/DDBJ databases">
        <authorList>
            <person name="Mardanov A.V."/>
            <person name="Ravin N.V."/>
            <person name="Dedysh S.N."/>
        </authorList>
    </citation>
    <scope>NUCLEOTIDE SEQUENCE [LARGE SCALE GENOMIC DNA]</scope>
    <source>
        <strain evidence="13 14">AF10</strain>
    </source>
</reference>
<keyword evidence="7" id="KW-0653">Protein transport</keyword>
<dbReference type="EMBL" id="RDSM01000002">
    <property type="protein sequence ID" value="RXH56077.1"/>
    <property type="molecule type" value="Genomic_DNA"/>
</dbReference>
<keyword evidence="14" id="KW-1185">Reference proteome</keyword>
<reference evidence="14" key="2">
    <citation type="submission" date="2019-02" db="EMBL/GenBank/DDBJ databases">
        <title>Granulicella sibirica sp. nov., a psychrotolerant acidobacterium isolated from an organic soil layer in forested tundra, West Siberia.</title>
        <authorList>
            <person name="Oshkin I.Y."/>
            <person name="Kulichevskaya I.S."/>
            <person name="Rijpstra W.I.C."/>
            <person name="Sinninghe Damste J.S."/>
            <person name="Rakitin A.L."/>
            <person name="Ravin N.V."/>
            <person name="Dedysh S.N."/>
        </authorList>
    </citation>
    <scope>NUCLEOTIDE SEQUENCE [LARGE SCALE GENOMIC DNA]</scope>
    <source>
        <strain evidence="14">AF10</strain>
    </source>
</reference>
<dbReference type="GO" id="GO:0015031">
    <property type="term" value="P:protein transport"/>
    <property type="evidence" value="ECO:0007669"/>
    <property type="project" value="UniProtKB-KW"/>
</dbReference>
<dbReference type="PANTHER" id="PTHR33446">
    <property type="entry name" value="PROTEIN TONB-RELATED"/>
    <property type="match status" value="1"/>
</dbReference>
<dbReference type="GO" id="GO:0031992">
    <property type="term" value="F:energy transducer activity"/>
    <property type="evidence" value="ECO:0007669"/>
    <property type="project" value="TreeGrafter"/>
</dbReference>
<keyword evidence="9 11" id="KW-0472">Membrane</keyword>
<dbReference type="InterPro" id="IPR006260">
    <property type="entry name" value="TonB/TolA_C"/>
</dbReference>
<evidence type="ECO:0000256" key="1">
    <source>
        <dbReference type="ARBA" id="ARBA00004383"/>
    </source>
</evidence>
<dbReference type="GO" id="GO:0098797">
    <property type="term" value="C:plasma membrane protein complex"/>
    <property type="evidence" value="ECO:0007669"/>
    <property type="project" value="TreeGrafter"/>
</dbReference>
<sequence length="211" mass="22482">MQTLKGRIGVDGRSRGARLRSDGLSAGIHLGLILAVIGVFHKAPKLAPYRLPGTHEGVRFLAYYSPGGPPQPKSEIVTKKEPEKTVVATLHSPAAEAKPVEKQAPAAESGSGAAAQSGRGEGDITIALQTFFPYPKPNLSVLPHGTKGDVILNAVIDEQGRIADLTLVQGLGQQIDDLVIATVRQWSYTPAKKNGVPVASEQELHFHYERS</sequence>
<evidence type="ECO:0000256" key="7">
    <source>
        <dbReference type="ARBA" id="ARBA00022927"/>
    </source>
</evidence>
<dbReference type="RefSeq" id="WP_161570975.1">
    <property type="nucleotide sequence ID" value="NZ_RDSM01000002.1"/>
</dbReference>
<evidence type="ECO:0000313" key="13">
    <source>
        <dbReference type="EMBL" id="RXH56077.1"/>
    </source>
</evidence>
<evidence type="ECO:0000256" key="11">
    <source>
        <dbReference type="SAM" id="Phobius"/>
    </source>
</evidence>
<keyword evidence="3" id="KW-0813">Transport</keyword>
<dbReference type="Gene3D" id="3.30.1150.10">
    <property type="match status" value="1"/>
</dbReference>
<keyword evidence="6 11" id="KW-0812">Transmembrane</keyword>
<comment type="subcellular location">
    <subcellularLocation>
        <location evidence="1">Cell inner membrane</location>
        <topology evidence="1">Single-pass membrane protein</topology>
        <orientation evidence="1">Periplasmic side</orientation>
    </subcellularLocation>
</comment>
<evidence type="ECO:0000256" key="6">
    <source>
        <dbReference type="ARBA" id="ARBA00022692"/>
    </source>
</evidence>
<feature type="region of interest" description="Disordered" evidence="10">
    <location>
        <begin position="92"/>
        <end position="119"/>
    </location>
</feature>
<dbReference type="InterPro" id="IPR037682">
    <property type="entry name" value="TonB_C"/>
</dbReference>
<gene>
    <name evidence="13" type="ORF">GRAN_2934</name>
</gene>
<comment type="caution">
    <text evidence="13">The sequence shown here is derived from an EMBL/GenBank/DDBJ whole genome shotgun (WGS) entry which is preliminary data.</text>
</comment>
<dbReference type="NCBIfam" id="TIGR01352">
    <property type="entry name" value="tonB_Cterm"/>
    <property type="match status" value="1"/>
</dbReference>
<feature type="domain" description="TonB C-terminal" evidence="12">
    <location>
        <begin position="145"/>
        <end position="208"/>
    </location>
</feature>
<evidence type="ECO:0000256" key="2">
    <source>
        <dbReference type="ARBA" id="ARBA00006555"/>
    </source>
</evidence>
<feature type="transmembrane region" description="Helical" evidence="11">
    <location>
        <begin position="21"/>
        <end position="40"/>
    </location>
</feature>
<evidence type="ECO:0000256" key="5">
    <source>
        <dbReference type="ARBA" id="ARBA00022519"/>
    </source>
</evidence>
<organism evidence="13 14">
    <name type="scientific">Granulicella sibirica</name>
    <dbReference type="NCBI Taxonomy" id="2479048"/>
    <lineage>
        <taxon>Bacteria</taxon>
        <taxon>Pseudomonadati</taxon>
        <taxon>Acidobacteriota</taxon>
        <taxon>Terriglobia</taxon>
        <taxon>Terriglobales</taxon>
        <taxon>Acidobacteriaceae</taxon>
        <taxon>Granulicella</taxon>
    </lineage>
</organism>
<evidence type="ECO:0000313" key="14">
    <source>
        <dbReference type="Proteomes" id="UP000289437"/>
    </source>
</evidence>
<dbReference type="PANTHER" id="PTHR33446:SF2">
    <property type="entry name" value="PROTEIN TONB"/>
    <property type="match status" value="1"/>
</dbReference>
<evidence type="ECO:0000256" key="8">
    <source>
        <dbReference type="ARBA" id="ARBA00022989"/>
    </source>
</evidence>
<dbReference type="Pfam" id="PF03544">
    <property type="entry name" value="TonB_C"/>
    <property type="match status" value="1"/>
</dbReference>
<comment type="similarity">
    <text evidence="2">Belongs to the TonB family.</text>
</comment>
<protein>
    <recommendedName>
        <fullName evidence="12">TonB C-terminal domain-containing protein</fullName>
    </recommendedName>
</protein>
<evidence type="ECO:0000259" key="12">
    <source>
        <dbReference type="Pfam" id="PF03544"/>
    </source>
</evidence>
<name>A0A4Q0SZ06_9BACT</name>
<keyword evidence="5" id="KW-0997">Cell inner membrane</keyword>
<evidence type="ECO:0000256" key="10">
    <source>
        <dbReference type="SAM" id="MobiDB-lite"/>
    </source>
</evidence>
<dbReference type="Proteomes" id="UP000289437">
    <property type="component" value="Unassembled WGS sequence"/>
</dbReference>
<dbReference type="InterPro" id="IPR051045">
    <property type="entry name" value="TonB-dependent_transducer"/>
</dbReference>
<evidence type="ECO:0000256" key="3">
    <source>
        <dbReference type="ARBA" id="ARBA00022448"/>
    </source>
</evidence>
<dbReference type="AlphaFoldDB" id="A0A4Q0SZ06"/>
<dbReference type="OrthoDB" id="9792439at2"/>
<proteinExistence type="inferred from homology"/>
<keyword evidence="8 11" id="KW-1133">Transmembrane helix</keyword>
<feature type="compositionally biased region" description="Low complexity" evidence="10">
    <location>
        <begin position="103"/>
        <end position="118"/>
    </location>
</feature>